<evidence type="ECO:0000259" key="3">
    <source>
        <dbReference type="Pfam" id="PF20030"/>
    </source>
</evidence>
<dbReference type="InterPro" id="IPR041538">
    <property type="entry name" value="RavA-like_AAA_lid"/>
</dbReference>
<name>A0A825SI35_CAMLA</name>
<dbReference type="Pfam" id="PF03382">
    <property type="entry name" value="DUF285"/>
    <property type="match status" value="1"/>
</dbReference>
<feature type="domain" description="ATPase RavA-like AAA lid" evidence="2">
    <location>
        <begin position="222"/>
        <end position="298"/>
    </location>
</feature>
<feature type="domain" description="MoxR" evidence="3">
    <location>
        <begin position="6"/>
        <end position="190"/>
    </location>
</feature>
<dbReference type="InterPro" id="IPR027417">
    <property type="entry name" value="P-loop_NTPase"/>
</dbReference>
<reference evidence="4 5" key="1">
    <citation type="submission" date="2018-05" db="EMBL/GenBank/DDBJ databases">
        <authorList>
            <consortium name="PulseNet: The National Subtyping Network for Foodborne Disease Surveillance"/>
            <person name="Tarr C.L."/>
            <person name="Trees E."/>
            <person name="Katz L.S."/>
            <person name="Carleton-Romer H.A."/>
            <person name="Stroika S."/>
            <person name="Kucerova Z."/>
            <person name="Roache K.F."/>
            <person name="Sabol A.L."/>
            <person name="Besser J."/>
            <person name="Gerner-Smidt P."/>
        </authorList>
    </citation>
    <scope>NUCLEOTIDE SEQUENCE [LARGE SCALE GENOMIC DNA]</scope>
    <source>
        <strain evidence="4 5">20110455</strain>
    </source>
</reference>
<dbReference type="InterPro" id="IPR045427">
    <property type="entry name" value="MoxR"/>
</dbReference>
<dbReference type="RefSeq" id="WP_263673918.1">
    <property type="nucleotide sequence ID" value="NZ_CBCUZC010000008.1"/>
</dbReference>
<protein>
    <submittedName>
        <fullName evidence="4">BspA family leucine-rich repeat surface protein</fullName>
    </submittedName>
</protein>
<dbReference type="NCBIfam" id="TIGR02167">
    <property type="entry name" value="Liste_lipo_26"/>
    <property type="match status" value="1"/>
</dbReference>
<dbReference type="Pfam" id="PF20030">
    <property type="entry name" value="bpMoxR"/>
    <property type="match status" value="1"/>
</dbReference>
<dbReference type="InterPro" id="IPR050513">
    <property type="entry name" value="RavA_ATPases"/>
</dbReference>
<organism evidence="4 5">
    <name type="scientific">Campylobacter lari</name>
    <dbReference type="NCBI Taxonomy" id="201"/>
    <lineage>
        <taxon>Bacteria</taxon>
        <taxon>Pseudomonadati</taxon>
        <taxon>Campylobacterota</taxon>
        <taxon>Epsilonproteobacteria</taxon>
        <taxon>Campylobacterales</taxon>
        <taxon>Campylobacteraceae</taxon>
        <taxon>Campylobacter</taxon>
    </lineage>
</organism>
<dbReference type="AlphaFoldDB" id="A0A825SI35"/>
<feature type="coiled-coil region" evidence="1">
    <location>
        <begin position="347"/>
        <end position="374"/>
    </location>
</feature>
<dbReference type="CDD" id="cd00009">
    <property type="entry name" value="AAA"/>
    <property type="match status" value="1"/>
</dbReference>
<gene>
    <name evidence="4" type="ORF">YZ36_03605</name>
</gene>
<dbReference type="EMBL" id="AACCWZ010000004">
    <property type="protein sequence ID" value="EAK0451063.1"/>
    <property type="molecule type" value="Genomic_DNA"/>
</dbReference>
<evidence type="ECO:0000256" key="1">
    <source>
        <dbReference type="SAM" id="Coils"/>
    </source>
</evidence>
<proteinExistence type="predicted"/>
<dbReference type="PANTHER" id="PTHR32204:SF0">
    <property type="entry name" value="ATPASE RAVA"/>
    <property type="match status" value="1"/>
</dbReference>
<dbReference type="SUPFAM" id="SSF52540">
    <property type="entry name" value="P-loop containing nucleoside triphosphate hydrolases"/>
    <property type="match status" value="1"/>
</dbReference>
<evidence type="ECO:0000313" key="4">
    <source>
        <dbReference type="EMBL" id="EAK0451063.1"/>
    </source>
</evidence>
<dbReference type="Gene3D" id="3.40.50.300">
    <property type="entry name" value="P-loop containing nucleotide triphosphate hydrolases"/>
    <property type="match status" value="1"/>
</dbReference>
<evidence type="ECO:0000259" key="2">
    <source>
        <dbReference type="Pfam" id="PF17868"/>
    </source>
</evidence>
<dbReference type="InterPro" id="IPR005046">
    <property type="entry name" value="DUF285"/>
</dbReference>
<comment type="caution">
    <text evidence="4">The sequence shown here is derived from an EMBL/GenBank/DDBJ whole genome shotgun (WGS) entry which is preliminary data.</text>
</comment>
<dbReference type="Proteomes" id="UP000405656">
    <property type="component" value="Unassembled WGS sequence"/>
</dbReference>
<dbReference type="PANTHER" id="PTHR32204">
    <property type="entry name" value="ATPASE RAVA"/>
    <property type="match status" value="1"/>
</dbReference>
<accession>A0A825SI35</accession>
<keyword evidence="1" id="KW-0175">Coiled coil</keyword>
<dbReference type="Pfam" id="PF17868">
    <property type="entry name" value="AAA_lid_8"/>
    <property type="match status" value="1"/>
</dbReference>
<dbReference type="InterPro" id="IPR011889">
    <property type="entry name" value="Liste_lipo_26"/>
</dbReference>
<sequence length="561" mass="65609">MSYANKIQNIIQELNKGLLERDEVIKLVLLAFFSGKSIFLYGPPGTAKSMITRRSALAFGEDNHFFTYLMNRFSTPEEVFGPIDIKALKENKLKRVTKGYLPCANFAFLDEIWKSSPAILNTLLTIINEKIYKDGEDNIEVPLYGLICASNEFPAANQGLETLYDRMLIRYEVLPLEQRESFENLVQKRKQEPINLQEFISLDDLHIIQTKSQEICFSKEALEILLNIKSDIELHNQNLEDIDELIYISDRRYKNIAQLLKVCAYLNDRKEILPIDLALLKHCLWSNEKDKIIIKEILQKNLSFSNDFIKIKNAILDLENKFDTVIQNKKKSLQEKQKSSDNFLPKLQSIQKNIIDLEQKIQEKQKELNIFLSDYSYKTYLSYFNKLSENIKYESMKIEQILYNINIIKNQKHKTYKYFPKNKEELIDLINNQHVNLGDINVSNITDMSNLFNNSKRKDFSGIEEWDVSNVTNMSDMFYCCANFNQSLEGWNVSNVTNMSNMFCGCVNFNQPLEEWDVSNVVYMDNMFYGCTNFNQSLEKWNMSNEASKHHMSKHKNTNKI</sequence>
<evidence type="ECO:0000313" key="5">
    <source>
        <dbReference type="Proteomes" id="UP000405656"/>
    </source>
</evidence>